<dbReference type="Proteomes" id="UP000011996">
    <property type="component" value="Unassembled WGS sequence"/>
</dbReference>
<keyword evidence="1" id="KW-0479">Metal-binding</keyword>
<sequence>MSRLGTRNVALIALGVLIAFVPSMNRIAVCDDAPESLDAAPLASSSIKMLGSAAPQATQPNMIMGTPIAPPASLPAEKLPQYRIELPQQNEAEATFEDGQIQFAITHPDLLAELGRPLHVKAKVHIDGKQFNEVRSAYAESAQTVKQPPLMEQLADLVDAVVASVPEPTPDADETEPASESDPASEDQKEEDKTADDTDEEDGEDSTPTINPATIEPYRMTTAPDETMRRFAEAVGDDLSDVESNWLLSHWTLGPPLLVVHPYFQSFRSDQRPAFDVLDRDRDGTVSQQELSQSVESFNKCDANRDEVVDAMELANAADNLKDPAHIPLSNGPLLWLSDDLIGIEESDPLLYETVRSLDKDQDGSISELEVKDWSTQAADIELLVNFTTSSRESARMDVIAVGKGVSANVVPAENSNGINVAFETVTIRLCGIQESPSPELANSNSGQVSLGAIVDGYPLLPNLDPNDDGRFTIRELRELEQLLRAFDRDGDQSITRSEATPPIRVCIGLGPTAHRELANVRDTSQPTNSPIVTAPEWFQRMDRNLDNDLSRREFPGTDEQFRSLDADGDDLIDAGEAETFEQSAE</sequence>
<feature type="domain" description="EF-hand" evidence="4">
    <location>
        <begin position="274"/>
        <end position="301"/>
    </location>
</feature>
<dbReference type="PROSITE" id="PS50222">
    <property type="entry name" value="EF_HAND_2"/>
    <property type="match status" value="3"/>
</dbReference>
<evidence type="ECO:0000256" key="3">
    <source>
        <dbReference type="SAM" id="MobiDB-lite"/>
    </source>
</evidence>
<dbReference type="STRING" id="1263868.RESH_01540"/>
<dbReference type="PANTHER" id="PTHR10827:SF98">
    <property type="entry name" value="45 KDA CALCIUM-BINDING PROTEIN"/>
    <property type="match status" value="1"/>
</dbReference>
<feature type="compositionally biased region" description="Acidic residues" evidence="3">
    <location>
        <begin position="170"/>
        <end position="185"/>
    </location>
</feature>
<evidence type="ECO:0000256" key="1">
    <source>
        <dbReference type="ARBA" id="ARBA00022723"/>
    </source>
</evidence>
<keyword evidence="2" id="KW-0677">Repeat</keyword>
<dbReference type="PROSITE" id="PS00018">
    <property type="entry name" value="EF_HAND_1"/>
    <property type="match status" value="2"/>
</dbReference>
<proteinExistence type="predicted"/>
<feature type="region of interest" description="Disordered" evidence="3">
    <location>
        <begin position="550"/>
        <end position="586"/>
    </location>
</feature>
<comment type="caution">
    <text evidence="5">The sequence shown here is derived from an EMBL/GenBank/DDBJ whole genome shotgun (WGS) entry which is preliminary data.</text>
</comment>
<name>M5S8R1_9BACT</name>
<feature type="region of interest" description="Disordered" evidence="3">
    <location>
        <begin position="166"/>
        <end position="220"/>
    </location>
</feature>
<dbReference type="RefSeq" id="WP_008665078.1">
    <property type="nucleotide sequence ID" value="NZ_ANOF01000055.1"/>
</dbReference>
<evidence type="ECO:0000256" key="2">
    <source>
        <dbReference type="ARBA" id="ARBA00022737"/>
    </source>
</evidence>
<dbReference type="SMART" id="SM00054">
    <property type="entry name" value="EFh"/>
    <property type="match status" value="4"/>
</dbReference>
<dbReference type="InterPro" id="IPR011992">
    <property type="entry name" value="EF-hand-dom_pair"/>
</dbReference>
<evidence type="ECO:0000259" key="4">
    <source>
        <dbReference type="PROSITE" id="PS50222"/>
    </source>
</evidence>
<feature type="domain" description="EF-hand" evidence="4">
    <location>
        <begin position="346"/>
        <end position="381"/>
    </location>
</feature>
<dbReference type="PANTHER" id="PTHR10827">
    <property type="entry name" value="RETICULOCALBIN"/>
    <property type="match status" value="1"/>
</dbReference>
<dbReference type="InterPro" id="IPR002048">
    <property type="entry name" value="EF_hand_dom"/>
</dbReference>
<feature type="compositionally biased region" description="Basic and acidic residues" evidence="3">
    <location>
        <begin position="550"/>
        <end position="566"/>
    </location>
</feature>
<dbReference type="OrthoDB" id="260830at2"/>
<evidence type="ECO:0000313" key="6">
    <source>
        <dbReference type="Proteomes" id="UP000011996"/>
    </source>
</evidence>
<dbReference type="Pfam" id="PF13499">
    <property type="entry name" value="EF-hand_7"/>
    <property type="match status" value="1"/>
</dbReference>
<feature type="compositionally biased region" description="Acidic residues" evidence="3">
    <location>
        <begin position="567"/>
        <end position="586"/>
    </location>
</feature>
<gene>
    <name evidence="5" type="ORF">RESH_01540</name>
</gene>
<protein>
    <submittedName>
        <fullName evidence="5">Calmodulin</fullName>
    </submittedName>
</protein>
<dbReference type="Gene3D" id="1.10.238.10">
    <property type="entry name" value="EF-hand"/>
    <property type="match status" value="2"/>
</dbReference>
<evidence type="ECO:0000313" key="5">
    <source>
        <dbReference type="EMBL" id="EMI27851.1"/>
    </source>
</evidence>
<feature type="domain" description="EF-hand" evidence="4">
    <location>
        <begin position="475"/>
        <end position="510"/>
    </location>
</feature>
<dbReference type="PATRIC" id="fig|1263868.3.peg.1658"/>
<reference evidence="5 6" key="1">
    <citation type="journal article" date="2013" name="Mar. Genomics">
        <title>Expression of sulfatases in Rhodopirellula baltica and the diversity of sulfatases in the genus Rhodopirellula.</title>
        <authorList>
            <person name="Wegner C.E."/>
            <person name="Richter-Heitmann T."/>
            <person name="Klindworth A."/>
            <person name="Klockow C."/>
            <person name="Richter M."/>
            <person name="Achstetter T."/>
            <person name="Glockner F.O."/>
            <person name="Harder J."/>
        </authorList>
    </citation>
    <scope>NUCLEOTIDE SEQUENCE [LARGE SCALE GENOMIC DNA]</scope>
    <source>
        <strain evidence="5 6">SH398</strain>
    </source>
</reference>
<dbReference type="EMBL" id="ANOF01000055">
    <property type="protein sequence ID" value="EMI27851.1"/>
    <property type="molecule type" value="Genomic_DNA"/>
</dbReference>
<feature type="compositionally biased region" description="Basic and acidic residues" evidence="3">
    <location>
        <begin position="186"/>
        <end position="196"/>
    </location>
</feature>
<dbReference type="AlphaFoldDB" id="M5S8R1"/>
<dbReference type="SUPFAM" id="SSF47473">
    <property type="entry name" value="EF-hand"/>
    <property type="match status" value="2"/>
</dbReference>
<accession>M5S8R1</accession>
<dbReference type="InterPro" id="IPR018247">
    <property type="entry name" value="EF_Hand_1_Ca_BS"/>
</dbReference>
<organism evidence="5 6">
    <name type="scientific">Rhodopirellula europaea SH398</name>
    <dbReference type="NCBI Taxonomy" id="1263868"/>
    <lineage>
        <taxon>Bacteria</taxon>
        <taxon>Pseudomonadati</taxon>
        <taxon>Planctomycetota</taxon>
        <taxon>Planctomycetia</taxon>
        <taxon>Pirellulales</taxon>
        <taxon>Pirellulaceae</taxon>
        <taxon>Rhodopirellula</taxon>
    </lineage>
</organism>
<dbReference type="GO" id="GO:0005509">
    <property type="term" value="F:calcium ion binding"/>
    <property type="evidence" value="ECO:0007669"/>
    <property type="project" value="InterPro"/>
</dbReference>